<keyword evidence="5 6" id="KW-0234">DNA repair</keyword>
<dbReference type="GO" id="GO:0009432">
    <property type="term" value="P:SOS response"/>
    <property type="evidence" value="ECO:0007669"/>
    <property type="project" value="UniProtKB-UniRule"/>
</dbReference>
<comment type="function">
    <text evidence="6">The UvrABC repair system catalyzes the recognition and processing of DNA lesions. UvrC both incises the 5' and 3' sides of the lesion. The N-terminal half is responsible for the 3' incision and the C-terminal half is responsible for the 5' incision.</text>
</comment>
<dbReference type="InterPro" id="IPR010994">
    <property type="entry name" value="RuvA_2-like"/>
</dbReference>
<dbReference type="InterPro" id="IPR004791">
    <property type="entry name" value="UvrC"/>
</dbReference>
<dbReference type="GO" id="GO:0009381">
    <property type="term" value="F:excinuclease ABC activity"/>
    <property type="evidence" value="ECO:0007669"/>
    <property type="project" value="UniProtKB-UniRule"/>
</dbReference>
<dbReference type="InterPro" id="IPR036876">
    <property type="entry name" value="UVR_dom_sf"/>
</dbReference>
<dbReference type="SUPFAM" id="SSF47781">
    <property type="entry name" value="RuvA domain 2-like"/>
    <property type="match status" value="1"/>
</dbReference>
<dbReference type="InterPro" id="IPR000305">
    <property type="entry name" value="GIY-YIG_endonuc"/>
</dbReference>
<dbReference type="InterPro" id="IPR035901">
    <property type="entry name" value="GIY-YIG_endonuc_sf"/>
</dbReference>
<reference evidence="10 11" key="1">
    <citation type="submission" date="2022-03" db="EMBL/GenBank/DDBJ databases">
        <title>Novel taxa within the pig intestine.</title>
        <authorList>
            <person name="Wylensek D."/>
            <person name="Bishof K."/>
            <person name="Afrizal A."/>
            <person name="Clavel T."/>
        </authorList>
    </citation>
    <scope>NUCLEOTIDE SEQUENCE [LARGE SCALE GENOMIC DNA]</scope>
    <source>
        <strain evidence="10 11">CLA-KB-P133</strain>
    </source>
</reference>
<dbReference type="CDD" id="cd10434">
    <property type="entry name" value="GIY-YIG_UvrC_Cho"/>
    <property type="match status" value="1"/>
</dbReference>
<proteinExistence type="inferred from homology"/>
<dbReference type="EMBL" id="JALBUR010000006">
    <property type="protein sequence ID" value="MDX8419177.1"/>
    <property type="molecule type" value="Genomic_DNA"/>
</dbReference>
<keyword evidence="11" id="KW-1185">Reference proteome</keyword>
<dbReference type="AlphaFoldDB" id="A0AB35U5V0"/>
<protein>
    <recommendedName>
        <fullName evidence="6">UvrABC system protein C</fullName>
        <shortName evidence="6">Protein UvrC</shortName>
    </recommendedName>
    <alternativeName>
        <fullName evidence="6">Excinuclease ABC subunit C</fullName>
    </alternativeName>
</protein>
<feature type="domain" description="UvrC family homology region profile" evidence="9">
    <location>
        <begin position="250"/>
        <end position="467"/>
    </location>
</feature>
<dbReference type="HAMAP" id="MF_00203">
    <property type="entry name" value="UvrC"/>
    <property type="match status" value="1"/>
</dbReference>
<keyword evidence="4 6" id="KW-0267">Excision nuclease</keyword>
<dbReference type="PANTHER" id="PTHR30562">
    <property type="entry name" value="UVRC/OXIDOREDUCTASE"/>
    <property type="match status" value="1"/>
</dbReference>
<keyword evidence="2 6" id="KW-0227">DNA damage</keyword>
<accession>A0AB35U5V0</accession>
<dbReference type="GO" id="GO:0005737">
    <property type="term" value="C:cytoplasm"/>
    <property type="evidence" value="ECO:0007669"/>
    <property type="project" value="UniProtKB-SubCell"/>
</dbReference>
<comment type="subcellular location">
    <subcellularLocation>
        <location evidence="6">Cytoplasm</location>
    </subcellularLocation>
</comment>
<dbReference type="Gene3D" id="3.40.1440.10">
    <property type="entry name" value="GIY-YIG endonuclease"/>
    <property type="match status" value="1"/>
</dbReference>
<dbReference type="InterPro" id="IPR047296">
    <property type="entry name" value="GIY-YIG_UvrC_Cho"/>
</dbReference>
<dbReference type="Pfam" id="PF01541">
    <property type="entry name" value="GIY-YIG"/>
    <property type="match status" value="1"/>
</dbReference>
<evidence type="ECO:0000256" key="1">
    <source>
        <dbReference type="ARBA" id="ARBA00022490"/>
    </source>
</evidence>
<dbReference type="Pfam" id="PF08459">
    <property type="entry name" value="UvrC_RNaseH_dom"/>
    <property type="match status" value="1"/>
</dbReference>
<organism evidence="10 11">
    <name type="scientific">Grylomicrobium aquisgranensis</name>
    <dbReference type="NCBI Taxonomy" id="2926318"/>
    <lineage>
        <taxon>Bacteria</taxon>
        <taxon>Bacillati</taxon>
        <taxon>Bacillota</taxon>
        <taxon>Erysipelotrichia</taxon>
        <taxon>Erysipelotrichales</taxon>
        <taxon>Erysipelotrichaceae</taxon>
        <taxon>Grylomicrobium</taxon>
    </lineage>
</organism>
<dbReference type="SUPFAM" id="SSF46600">
    <property type="entry name" value="C-terminal UvrC-binding domain of UvrB"/>
    <property type="match status" value="1"/>
</dbReference>
<dbReference type="GO" id="GO:0006289">
    <property type="term" value="P:nucleotide-excision repair"/>
    <property type="evidence" value="ECO:0007669"/>
    <property type="project" value="UniProtKB-UniRule"/>
</dbReference>
<name>A0AB35U5V0_9FIRM</name>
<feature type="domain" description="GIY-YIG" evidence="8">
    <location>
        <begin position="15"/>
        <end position="92"/>
    </location>
</feature>
<evidence type="ECO:0000256" key="4">
    <source>
        <dbReference type="ARBA" id="ARBA00022881"/>
    </source>
</evidence>
<evidence type="ECO:0000259" key="9">
    <source>
        <dbReference type="PROSITE" id="PS50165"/>
    </source>
</evidence>
<feature type="domain" description="UVR" evidence="7">
    <location>
        <begin position="198"/>
        <end position="233"/>
    </location>
</feature>
<dbReference type="InterPro" id="IPR038476">
    <property type="entry name" value="UvrC_RNase_H_dom_sf"/>
</dbReference>
<sequence length="603" mass="69641">MNKEYIKAKLSNIPHAPGSYQMKDKNGEIIYVGKAKDLHNRVNQYFVGAHDFKTTKMVSHIEDFDFIVTKNEQESLILEINLIKKYRPKYNIQFMDDSTYPYIKLTNEDYPRLTIARDMKKDKKARYFGPFPDVTAARNTMKLLQSIYPFRRCVHMPSKLCLYYHMGQCLGPCVYDVDPAKYKEMAAQVTRFMNGDTGDIVHQLQEKMMAASEQLEFEKAAVYKNMIESVTTVTKDQQLIEQDSRGNLDVFAWYLDKGYLAIAGFLVRRGTVLSKEFRLRPLYGDAKEEFISFVMQYYQDHPASSELVIPNEIEEDTVQQMSSILNVKVTQPQKGYRKRLIEMCIDNAKKQLELKFQTVEKQDSETEMAVEQLSRLANHEMNRVELFDNSHTAGQFTVAACVVYEDGVPDRKDYRLYRLHTANSDVDSMKEVVYRRYFRLVNENGRLPDGILVDGGWTQIEAAKEILDALGILDKIKLMGLVKDDHHNTNALMDTNGETFDIPKDSSLFFLLTRMQDEVHRVAITYHRKLRAKAQTKSILDEIEGIGPKRKRLLLKTFGNFTNLKAAPEEEIAKVVPKETAHLVYEALHTNENATVDQRVDSQ</sequence>
<dbReference type="GO" id="GO:0003677">
    <property type="term" value="F:DNA binding"/>
    <property type="evidence" value="ECO:0007669"/>
    <property type="project" value="UniProtKB-UniRule"/>
</dbReference>
<gene>
    <name evidence="6 10" type="primary">uvrC</name>
    <name evidence="10" type="ORF">MOZ60_03610</name>
</gene>
<dbReference type="SUPFAM" id="SSF82771">
    <property type="entry name" value="GIY-YIG endonuclease"/>
    <property type="match status" value="1"/>
</dbReference>
<dbReference type="Pfam" id="PF22920">
    <property type="entry name" value="UvrC_RNaseH"/>
    <property type="match status" value="1"/>
</dbReference>
<comment type="similarity">
    <text evidence="6">Belongs to the UvrC family.</text>
</comment>
<dbReference type="PROSITE" id="PS50164">
    <property type="entry name" value="GIY_YIG"/>
    <property type="match status" value="1"/>
</dbReference>
<evidence type="ECO:0000313" key="10">
    <source>
        <dbReference type="EMBL" id="MDX8419177.1"/>
    </source>
</evidence>
<dbReference type="PROSITE" id="PS50165">
    <property type="entry name" value="UVRC"/>
    <property type="match status" value="1"/>
</dbReference>
<dbReference type="NCBIfam" id="TIGR00194">
    <property type="entry name" value="uvrC"/>
    <property type="match status" value="1"/>
</dbReference>
<evidence type="ECO:0000256" key="2">
    <source>
        <dbReference type="ARBA" id="ARBA00022763"/>
    </source>
</evidence>
<dbReference type="InterPro" id="IPR050066">
    <property type="entry name" value="UvrABC_protein_C"/>
</dbReference>
<keyword evidence="3 6" id="KW-0228">DNA excision</keyword>
<dbReference type="FunFam" id="3.40.1440.10:FF:000001">
    <property type="entry name" value="UvrABC system protein C"/>
    <property type="match status" value="1"/>
</dbReference>
<keyword evidence="1 6" id="KW-0963">Cytoplasm</keyword>
<evidence type="ECO:0000313" key="11">
    <source>
        <dbReference type="Proteomes" id="UP001286174"/>
    </source>
</evidence>
<dbReference type="Gene3D" id="3.30.420.340">
    <property type="entry name" value="UvrC, RNAse H endonuclease domain"/>
    <property type="match status" value="1"/>
</dbReference>
<dbReference type="Gene3D" id="4.10.860.10">
    <property type="entry name" value="UVR domain"/>
    <property type="match status" value="1"/>
</dbReference>
<dbReference type="PROSITE" id="PS50151">
    <property type="entry name" value="UVR"/>
    <property type="match status" value="1"/>
</dbReference>
<dbReference type="PANTHER" id="PTHR30562:SF1">
    <property type="entry name" value="UVRABC SYSTEM PROTEIN C"/>
    <property type="match status" value="1"/>
</dbReference>
<dbReference type="Gene3D" id="1.10.150.20">
    <property type="entry name" value="5' to 3' exonuclease, C-terminal subdomain"/>
    <property type="match status" value="1"/>
</dbReference>
<evidence type="ECO:0000256" key="6">
    <source>
        <dbReference type="HAMAP-Rule" id="MF_00203"/>
    </source>
</evidence>
<dbReference type="SMART" id="SM00465">
    <property type="entry name" value="GIYc"/>
    <property type="match status" value="1"/>
</dbReference>
<dbReference type="InterPro" id="IPR001162">
    <property type="entry name" value="UvrC_RNase_H_dom"/>
</dbReference>
<evidence type="ECO:0000256" key="5">
    <source>
        <dbReference type="ARBA" id="ARBA00023204"/>
    </source>
</evidence>
<comment type="caution">
    <text evidence="10">The sequence shown here is derived from an EMBL/GenBank/DDBJ whole genome shotgun (WGS) entry which is preliminary data.</text>
</comment>
<keyword evidence="6" id="KW-0742">SOS response</keyword>
<dbReference type="Proteomes" id="UP001286174">
    <property type="component" value="Unassembled WGS sequence"/>
</dbReference>
<dbReference type="Pfam" id="PF02151">
    <property type="entry name" value="UVR"/>
    <property type="match status" value="1"/>
</dbReference>
<comment type="subunit">
    <text evidence="6">Interacts with UvrB in an incision complex.</text>
</comment>
<dbReference type="Pfam" id="PF14520">
    <property type="entry name" value="HHH_5"/>
    <property type="match status" value="1"/>
</dbReference>
<dbReference type="RefSeq" id="WP_370595672.1">
    <property type="nucleotide sequence ID" value="NZ_JALBUR010000006.1"/>
</dbReference>
<dbReference type="InterPro" id="IPR001943">
    <property type="entry name" value="UVR_dom"/>
</dbReference>
<evidence type="ECO:0000259" key="8">
    <source>
        <dbReference type="PROSITE" id="PS50164"/>
    </source>
</evidence>
<dbReference type="GO" id="GO:0009380">
    <property type="term" value="C:excinuclease repair complex"/>
    <property type="evidence" value="ECO:0007669"/>
    <property type="project" value="InterPro"/>
</dbReference>
<evidence type="ECO:0000259" key="7">
    <source>
        <dbReference type="PROSITE" id="PS50151"/>
    </source>
</evidence>
<evidence type="ECO:0000256" key="3">
    <source>
        <dbReference type="ARBA" id="ARBA00022769"/>
    </source>
</evidence>